<comment type="subcellular location">
    <subcellularLocation>
        <location evidence="1">Cell membrane</location>
        <topology evidence="1">Single-pass type I membrane protein</topology>
    </subcellularLocation>
    <subcellularLocation>
        <location evidence="3">Cell projection</location>
        <location evidence="3">Ruffle</location>
    </subcellularLocation>
    <subcellularLocation>
        <location evidence="2">Early endosome</location>
    </subcellularLocation>
</comment>
<dbReference type="InterPro" id="IPR000483">
    <property type="entry name" value="Cys-rich_flank_reg_C"/>
</dbReference>
<reference evidence="24 25" key="1">
    <citation type="journal article" date="2017" name="Nat. Ecol. Evol.">
        <title>Scallop genome provides insights into evolution of bilaterian karyotype and development.</title>
        <authorList>
            <person name="Wang S."/>
            <person name="Zhang J."/>
            <person name="Jiao W."/>
            <person name="Li J."/>
            <person name="Xun X."/>
            <person name="Sun Y."/>
            <person name="Guo X."/>
            <person name="Huan P."/>
            <person name="Dong B."/>
            <person name="Zhang L."/>
            <person name="Hu X."/>
            <person name="Sun X."/>
            <person name="Wang J."/>
            <person name="Zhao C."/>
            <person name="Wang Y."/>
            <person name="Wang D."/>
            <person name="Huang X."/>
            <person name="Wang R."/>
            <person name="Lv J."/>
            <person name="Li Y."/>
            <person name="Zhang Z."/>
            <person name="Liu B."/>
            <person name="Lu W."/>
            <person name="Hui Y."/>
            <person name="Liang J."/>
            <person name="Zhou Z."/>
            <person name="Hou R."/>
            <person name="Li X."/>
            <person name="Liu Y."/>
            <person name="Li H."/>
            <person name="Ning X."/>
            <person name="Lin Y."/>
            <person name="Zhao L."/>
            <person name="Xing Q."/>
            <person name="Dou J."/>
            <person name="Li Y."/>
            <person name="Mao J."/>
            <person name="Guo H."/>
            <person name="Dou H."/>
            <person name="Li T."/>
            <person name="Mu C."/>
            <person name="Jiang W."/>
            <person name="Fu Q."/>
            <person name="Fu X."/>
            <person name="Miao Y."/>
            <person name="Liu J."/>
            <person name="Yu Q."/>
            <person name="Li R."/>
            <person name="Liao H."/>
            <person name="Li X."/>
            <person name="Kong Y."/>
            <person name="Jiang Z."/>
            <person name="Chourrout D."/>
            <person name="Li R."/>
            <person name="Bao Z."/>
        </authorList>
    </citation>
    <scope>NUCLEOTIDE SEQUENCE [LARGE SCALE GENOMIC DNA]</scope>
    <source>
        <strain evidence="24 25">PY_sf001</strain>
    </source>
</reference>
<protein>
    <recommendedName>
        <fullName evidence="20">Toll-like receptor 4</fullName>
    </recommendedName>
</protein>
<keyword evidence="14 21" id="KW-1133">Transmembrane helix</keyword>
<dbReference type="GO" id="GO:0007165">
    <property type="term" value="P:signal transduction"/>
    <property type="evidence" value="ECO:0007669"/>
    <property type="project" value="InterPro"/>
</dbReference>
<dbReference type="InterPro" id="IPR003591">
    <property type="entry name" value="Leu-rich_rpt_typical-subtyp"/>
</dbReference>
<evidence type="ECO:0000256" key="17">
    <source>
        <dbReference type="ARBA" id="ARBA00023180"/>
    </source>
</evidence>
<evidence type="ECO:0000256" key="4">
    <source>
        <dbReference type="ARBA" id="ARBA00009634"/>
    </source>
</evidence>
<keyword evidence="7" id="KW-0433">Leucine-rich repeat</keyword>
<dbReference type="InterPro" id="IPR001611">
    <property type="entry name" value="Leu-rich_rpt"/>
</dbReference>
<keyword evidence="9 22" id="KW-0732">Signal</keyword>
<evidence type="ECO:0000256" key="22">
    <source>
        <dbReference type="SAM" id="SignalP"/>
    </source>
</evidence>
<dbReference type="SUPFAM" id="SSF52058">
    <property type="entry name" value="L domain-like"/>
    <property type="match status" value="2"/>
</dbReference>
<dbReference type="FunFam" id="3.40.50.10140:FF:000001">
    <property type="entry name" value="Toll-like receptor 2"/>
    <property type="match status" value="1"/>
</dbReference>
<keyword evidence="18" id="KW-0395">Inflammatory response</keyword>
<dbReference type="Pfam" id="PF13855">
    <property type="entry name" value="LRR_8"/>
    <property type="match status" value="1"/>
</dbReference>
<keyword evidence="6" id="KW-0399">Innate immunity</keyword>
<dbReference type="SUPFAM" id="SSF52200">
    <property type="entry name" value="Toll/Interleukin receptor TIR domain"/>
    <property type="match status" value="1"/>
</dbReference>
<dbReference type="SMART" id="SM00082">
    <property type="entry name" value="LRRCT"/>
    <property type="match status" value="1"/>
</dbReference>
<dbReference type="AlphaFoldDB" id="A0A210R0I9"/>
<evidence type="ECO:0000256" key="9">
    <source>
        <dbReference type="ARBA" id="ARBA00022729"/>
    </source>
</evidence>
<dbReference type="SMART" id="SM00255">
    <property type="entry name" value="TIR"/>
    <property type="match status" value="1"/>
</dbReference>
<dbReference type="Gene3D" id="3.40.50.10140">
    <property type="entry name" value="Toll/interleukin-1 receptor homology (TIR) domain"/>
    <property type="match status" value="1"/>
</dbReference>
<evidence type="ECO:0000256" key="12">
    <source>
        <dbReference type="ARBA" id="ARBA00022843"/>
    </source>
</evidence>
<evidence type="ECO:0000256" key="10">
    <source>
        <dbReference type="ARBA" id="ARBA00022737"/>
    </source>
</evidence>
<evidence type="ECO:0000256" key="6">
    <source>
        <dbReference type="ARBA" id="ARBA00022588"/>
    </source>
</evidence>
<keyword evidence="15 21" id="KW-0472">Membrane</keyword>
<evidence type="ECO:0000256" key="11">
    <source>
        <dbReference type="ARBA" id="ARBA00022753"/>
    </source>
</evidence>
<feature type="transmembrane region" description="Helical" evidence="21">
    <location>
        <begin position="499"/>
        <end position="521"/>
    </location>
</feature>
<dbReference type="Proteomes" id="UP000242188">
    <property type="component" value="Unassembled WGS sequence"/>
</dbReference>
<keyword evidence="8 21" id="KW-0812">Transmembrane</keyword>
<keyword evidence="17" id="KW-0325">Glycoprotein</keyword>
<evidence type="ECO:0000256" key="3">
    <source>
        <dbReference type="ARBA" id="ARBA00004466"/>
    </source>
</evidence>
<evidence type="ECO:0000256" key="15">
    <source>
        <dbReference type="ARBA" id="ARBA00023136"/>
    </source>
</evidence>
<keyword evidence="19" id="KW-0966">Cell projection</keyword>
<dbReference type="InterPro" id="IPR032675">
    <property type="entry name" value="LRR_dom_sf"/>
</dbReference>
<comment type="similarity">
    <text evidence="4">Belongs to the Toll-like receptor family.</text>
</comment>
<comment type="caution">
    <text evidence="24">The sequence shown here is derived from an EMBL/GenBank/DDBJ whole genome shotgun (WGS) entry which is preliminary data.</text>
</comment>
<keyword evidence="25" id="KW-1185">Reference proteome</keyword>
<name>A0A210R0I9_MIZYE</name>
<keyword evidence="11" id="KW-0967">Endosome</keyword>
<evidence type="ECO:0000256" key="19">
    <source>
        <dbReference type="ARBA" id="ARBA00023273"/>
    </source>
</evidence>
<dbReference type="PANTHER" id="PTHR24365">
    <property type="entry name" value="TOLL-LIKE RECEPTOR"/>
    <property type="match status" value="1"/>
</dbReference>
<dbReference type="OrthoDB" id="6134202at2759"/>
<evidence type="ECO:0000256" key="2">
    <source>
        <dbReference type="ARBA" id="ARBA00004412"/>
    </source>
</evidence>
<evidence type="ECO:0000259" key="23">
    <source>
        <dbReference type="PROSITE" id="PS50104"/>
    </source>
</evidence>
<evidence type="ECO:0000313" key="25">
    <source>
        <dbReference type="Proteomes" id="UP000242188"/>
    </source>
</evidence>
<dbReference type="STRING" id="6573.A0A210R0I9"/>
<evidence type="ECO:0000256" key="18">
    <source>
        <dbReference type="ARBA" id="ARBA00023198"/>
    </source>
</evidence>
<evidence type="ECO:0000256" key="13">
    <source>
        <dbReference type="ARBA" id="ARBA00022859"/>
    </source>
</evidence>
<keyword evidence="16 24" id="KW-0675">Receptor</keyword>
<evidence type="ECO:0000256" key="8">
    <source>
        <dbReference type="ARBA" id="ARBA00022692"/>
    </source>
</evidence>
<accession>A0A210R0I9</accession>
<dbReference type="GO" id="GO:0038023">
    <property type="term" value="F:signaling receptor activity"/>
    <property type="evidence" value="ECO:0007669"/>
    <property type="project" value="TreeGrafter"/>
</dbReference>
<dbReference type="PROSITE" id="PS51450">
    <property type="entry name" value="LRR"/>
    <property type="match status" value="2"/>
</dbReference>
<dbReference type="Pfam" id="PF01582">
    <property type="entry name" value="TIR"/>
    <property type="match status" value="1"/>
</dbReference>
<evidence type="ECO:0000256" key="16">
    <source>
        <dbReference type="ARBA" id="ARBA00023170"/>
    </source>
</evidence>
<dbReference type="GO" id="GO:0045087">
    <property type="term" value="P:innate immune response"/>
    <property type="evidence" value="ECO:0007669"/>
    <property type="project" value="UniProtKB-KW"/>
</dbReference>
<keyword evidence="10" id="KW-0677">Repeat</keyword>
<organism evidence="24 25">
    <name type="scientific">Mizuhopecten yessoensis</name>
    <name type="common">Japanese scallop</name>
    <name type="synonym">Patinopecten yessoensis</name>
    <dbReference type="NCBI Taxonomy" id="6573"/>
    <lineage>
        <taxon>Eukaryota</taxon>
        <taxon>Metazoa</taxon>
        <taxon>Spiralia</taxon>
        <taxon>Lophotrochozoa</taxon>
        <taxon>Mollusca</taxon>
        <taxon>Bivalvia</taxon>
        <taxon>Autobranchia</taxon>
        <taxon>Pteriomorphia</taxon>
        <taxon>Pectinida</taxon>
        <taxon>Pectinoidea</taxon>
        <taxon>Pectinidae</taxon>
        <taxon>Mizuhopecten</taxon>
    </lineage>
</organism>
<dbReference type="PRINTS" id="PR01537">
    <property type="entry name" value="INTRLKN1R1F"/>
</dbReference>
<feature type="domain" description="TIR" evidence="23">
    <location>
        <begin position="550"/>
        <end position="689"/>
    </location>
</feature>
<dbReference type="GO" id="GO:0005886">
    <property type="term" value="C:plasma membrane"/>
    <property type="evidence" value="ECO:0007669"/>
    <property type="project" value="TreeGrafter"/>
</dbReference>
<evidence type="ECO:0000256" key="21">
    <source>
        <dbReference type="SAM" id="Phobius"/>
    </source>
</evidence>
<evidence type="ECO:0000256" key="20">
    <source>
        <dbReference type="ARBA" id="ARBA00040109"/>
    </source>
</evidence>
<sequence length="690" mass="79072">MMYPSAVLRYCLLVVVCLSTPMLACPPCECTNTVADCSGLGLRRIPKLPATISVLNFSSNHLGNLSLDTFGNLTGIKILNISDNYINNVAKNTFSALNRDIIELDISNNKFWRPIDVYRALASTNLHQLSLSNTSLHFSNVSALEPLSKVPLRRLYLVGNLLKILKGNLTKSLPKLQTLDLTKNLITAISFADVHEELTDLDIDGNILKEFPSFCLKNNISTSSLPQLRTLSLSTNLITTLQGLNKSTTCLQNLETLMLDNNHFFELGENTFAGLPKLQNLSLDLVTTSRLTIHQAAFNSTSLRSLTFGSFQREIVVDDSLLKLFGFCPNLTYLKLSGVSFSKWTQGIMRTLFSPLTKLKFLSVVRTDITRIPTQFLPEMQNLIYLDFRNNYISSWQPSVFQNATALKTLILSNNHITNLNESFLPKFLWENIEILDLSFNPFDCSCELYWFRKWLNDNSFKITKYPERYICKSPSEYKDKRLIDYDPSYRHCHPISTVVIALIVCVCVLVAFVSVAAILYRNRWHIKYYIYLLRSNQKGYEKIPENGSFVFDAFVAYNSTERIWVFSKLREFLENQHGMKLCLHERDFRPGRLIIDNIAENIRLSRKLILILSNEFAKSQWCQLETLKAQDRFFKEGASSLVLVMLEDISYRHMNGPLSLLLRSMTYIQWSSDPVAKELFWNKLLNSLR</sequence>
<gene>
    <name evidence="24" type="ORF">KP79_PYT13408</name>
</gene>
<proteinExistence type="inferred from homology"/>
<dbReference type="InterPro" id="IPR035897">
    <property type="entry name" value="Toll_tir_struct_dom_sf"/>
</dbReference>
<evidence type="ECO:0000256" key="14">
    <source>
        <dbReference type="ARBA" id="ARBA00022989"/>
    </source>
</evidence>
<dbReference type="InterPro" id="IPR000157">
    <property type="entry name" value="TIR_dom"/>
</dbReference>
<dbReference type="Gene3D" id="3.80.10.10">
    <property type="entry name" value="Ribonuclease Inhibitor"/>
    <property type="match status" value="4"/>
</dbReference>
<feature type="signal peptide" evidence="22">
    <location>
        <begin position="1"/>
        <end position="24"/>
    </location>
</feature>
<evidence type="ECO:0000256" key="7">
    <source>
        <dbReference type="ARBA" id="ARBA00022614"/>
    </source>
</evidence>
<keyword evidence="12" id="KW-0832">Ubl conjugation</keyword>
<keyword evidence="5" id="KW-1003">Cell membrane</keyword>
<evidence type="ECO:0000256" key="1">
    <source>
        <dbReference type="ARBA" id="ARBA00004251"/>
    </source>
</evidence>
<dbReference type="PROSITE" id="PS50104">
    <property type="entry name" value="TIR"/>
    <property type="match status" value="1"/>
</dbReference>
<evidence type="ECO:0000256" key="5">
    <source>
        <dbReference type="ARBA" id="ARBA00022475"/>
    </source>
</evidence>
<dbReference type="PANTHER" id="PTHR24365:SF521">
    <property type="entry name" value="TOLL-LIKE RECEPTOR 4"/>
    <property type="match status" value="1"/>
</dbReference>
<dbReference type="SMART" id="SM00369">
    <property type="entry name" value="LRR_TYP"/>
    <property type="match status" value="7"/>
</dbReference>
<feature type="chain" id="PRO_5012487885" description="Toll-like receptor 4" evidence="22">
    <location>
        <begin position="25"/>
        <end position="690"/>
    </location>
</feature>
<evidence type="ECO:0000313" key="24">
    <source>
        <dbReference type="EMBL" id="OWF54530.1"/>
    </source>
</evidence>
<dbReference type="EMBL" id="NEDP02000981">
    <property type="protein sequence ID" value="OWF54530.1"/>
    <property type="molecule type" value="Genomic_DNA"/>
</dbReference>
<keyword evidence="13" id="KW-0391">Immunity</keyword>